<name>A0A139WNM1_TRICA</name>
<dbReference type="EMBL" id="KQ971310">
    <property type="protein sequence ID" value="KYB29513.1"/>
    <property type="molecule type" value="Genomic_DNA"/>
</dbReference>
<organism evidence="1 2">
    <name type="scientific">Tribolium castaneum</name>
    <name type="common">Red flour beetle</name>
    <dbReference type="NCBI Taxonomy" id="7070"/>
    <lineage>
        <taxon>Eukaryota</taxon>
        <taxon>Metazoa</taxon>
        <taxon>Ecdysozoa</taxon>
        <taxon>Arthropoda</taxon>
        <taxon>Hexapoda</taxon>
        <taxon>Insecta</taxon>
        <taxon>Pterygota</taxon>
        <taxon>Neoptera</taxon>
        <taxon>Endopterygota</taxon>
        <taxon>Coleoptera</taxon>
        <taxon>Polyphaga</taxon>
        <taxon>Cucujiformia</taxon>
        <taxon>Tenebrionidae</taxon>
        <taxon>Tenebrionidae incertae sedis</taxon>
        <taxon>Tribolium</taxon>
    </lineage>
</organism>
<protein>
    <submittedName>
        <fullName evidence="1">Uncharacterized protein</fullName>
    </submittedName>
</protein>
<sequence>MSSKEALHLKRKHPAGYYGDYNPDLVVNHAGLTEEEVDHLLTQIPAGTFEWVSLINIYLRLEPPPSLGGYFDIFTVGRLTAAIDTDEERGIIDIWVWVH</sequence>
<reference evidence="1 2" key="1">
    <citation type="journal article" date="2008" name="Nature">
        <title>The genome of the model beetle and pest Tribolium castaneum.</title>
        <authorList>
            <consortium name="Tribolium Genome Sequencing Consortium"/>
            <person name="Richards S."/>
            <person name="Gibbs R.A."/>
            <person name="Weinstock G.M."/>
            <person name="Brown S.J."/>
            <person name="Denell R."/>
            <person name="Beeman R.W."/>
            <person name="Gibbs R."/>
            <person name="Beeman R.W."/>
            <person name="Brown S.J."/>
            <person name="Bucher G."/>
            <person name="Friedrich M."/>
            <person name="Grimmelikhuijzen C.J."/>
            <person name="Klingler M."/>
            <person name="Lorenzen M."/>
            <person name="Richards S."/>
            <person name="Roth S."/>
            <person name="Schroder R."/>
            <person name="Tautz D."/>
            <person name="Zdobnov E.M."/>
            <person name="Muzny D."/>
            <person name="Gibbs R.A."/>
            <person name="Weinstock G.M."/>
            <person name="Attaway T."/>
            <person name="Bell S."/>
            <person name="Buhay C.J."/>
            <person name="Chandrabose M.N."/>
            <person name="Chavez D."/>
            <person name="Clerk-Blankenburg K.P."/>
            <person name="Cree A."/>
            <person name="Dao M."/>
            <person name="Davis C."/>
            <person name="Chacko J."/>
            <person name="Dinh H."/>
            <person name="Dugan-Rocha S."/>
            <person name="Fowler G."/>
            <person name="Garner T.T."/>
            <person name="Garnes J."/>
            <person name="Gnirke A."/>
            <person name="Hawes A."/>
            <person name="Hernandez J."/>
            <person name="Hines S."/>
            <person name="Holder M."/>
            <person name="Hume J."/>
            <person name="Jhangiani S.N."/>
            <person name="Joshi V."/>
            <person name="Khan Z.M."/>
            <person name="Jackson L."/>
            <person name="Kovar C."/>
            <person name="Kowis A."/>
            <person name="Lee S."/>
            <person name="Lewis L.R."/>
            <person name="Margolis J."/>
            <person name="Morgan M."/>
            <person name="Nazareth L.V."/>
            <person name="Nguyen N."/>
            <person name="Okwuonu G."/>
            <person name="Parker D."/>
            <person name="Richards S."/>
            <person name="Ruiz S.J."/>
            <person name="Santibanez J."/>
            <person name="Savard J."/>
            <person name="Scherer S.E."/>
            <person name="Schneider B."/>
            <person name="Sodergren E."/>
            <person name="Tautz D."/>
            <person name="Vattahil S."/>
            <person name="Villasana D."/>
            <person name="White C.S."/>
            <person name="Wright R."/>
            <person name="Park Y."/>
            <person name="Beeman R.W."/>
            <person name="Lord J."/>
            <person name="Oppert B."/>
            <person name="Lorenzen M."/>
            <person name="Brown S."/>
            <person name="Wang L."/>
            <person name="Savard J."/>
            <person name="Tautz D."/>
            <person name="Richards S."/>
            <person name="Weinstock G."/>
            <person name="Gibbs R.A."/>
            <person name="Liu Y."/>
            <person name="Worley K."/>
            <person name="Weinstock G."/>
            <person name="Elsik C.G."/>
            <person name="Reese J.T."/>
            <person name="Elhaik E."/>
            <person name="Landan G."/>
            <person name="Graur D."/>
            <person name="Arensburger P."/>
            <person name="Atkinson P."/>
            <person name="Beeman R.W."/>
            <person name="Beidler J."/>
            <person name="Brown S.J."/>
            <person name="Demuth J.P."/>
            <person name="Drury D.W."/>
            <person name="Du Y.Z."/>
            <person name="Fujiwara H."/>
            <person name="Lorenzen M."/>
            <person name="Maselli V."/>
            <person name="Osanai M."/>
            <person name="Park Y."/>
            <person name="Robertson H.M."/>
            <person name="Tu Z."/>
            <person name="Wang J.J."/>
            <person name="Wang S."/>
            <person name="Richards S."/>
            <person name="Song H."/>
            <person name="Zhang L."/>
            <person name="Sodergren E."/>
            <person name="Werner D."/>
            <person name="Stanke M."/>
            <person name="Morgenstern B."/>
            <person name="Solovyev V."/>
            <person name="Kosarev P."/>
            <person name="Brown G."/>
            <person name="Chen H.C."/>
            <person name="Ermolaeva O."/>
            <person name="Hlavina W."/>
            <person name="Kapustin Y."/>
            <person name="Kiryutin B."/>
            <person name="Kitts P."/>
            <person name="Maglott D."/>
            <person name="Pruitt K."/>
            <person name="Sapojnikov V."/>
            <person name="Souvorov A."/>
            <person name="Mackey A.J."/>
            <person name="Waterhouse R.M."/>
            <person name="Wyder S."/>
            <person name="Zdobnov E.M."/>
            <person name="Zdobnov E.M."/>
            <person name="Wyder S."/>
            <person name="Kriventseva E.V."/>
            <person name="Kadowaki T."/>
            <person name="Bork P."/>
            <person name="Aranda M."/>
            <person name="Bao R."/>
            <person name="Beermann A."/>
            <person name="Berns N."/>
            <person name="Bolognesi R."/>
            <person name="Bonneton F."/>
            <person name="Bopp D."/>
            <person name="Brown S.J."/>
            <person name="Bucher G."/>
            <person name="Butts T."/>
            <person name="Chaumot A."/>
            <person name="Denell R.E."/>
            <person name="Ferrier D.E."/>
            <person name="Friedrich M."/>
            <person name="Gordon C.M."/>
            <person name="Jindra M."/>
            <person name="Klingler M."/>
            <person name="Lan Q."/>
            <person name="Lattorff H.M."/>
            <person name="Laudet V."/>
            <person name="von Levetsow C."/>
            <person name="Liu Z."/>
            <person name="Lutz R."/>
            <person name="Lynch J.A."/>
            <person name="da Fonseca R.N."/>
            <person name="Posnien N."/>
            <person name="Reuter R."/>
            <person name="Roth S."/>
            <person name="Savard J."/>
            <person name="Schinko J.B."/>
            <person name="Schmitt C."/>
            <person name="Schoppmeier M."/>
            <person name="Schroder R."/>
            <person name="Shippy T.D."/>
            <person name="Simonnet F."/>
            <person name="Marques-Souza H."/>
            <person name="Tautz D."/>
            <person name="Tomoyasu Y."/>
            <person name="Trauner J."/>
            <person name="Van der Zee M."/>
            <person name="Vervoort M."/>
            <person name="Wittkopp N."/>
            <person name="Wimmer E.A."/>
            <person name="Yang X."/>
            <person name="Jones A.K."/>
            <person name="Sattelle D.B."/>
            <person name="Ebert P.R."/>
            <person name="Nelson D."/>
            <person name="Scott J.G."/>
            <person name="Beeman R.W."/>
            <person name="Muthukrishnan S."/>
            <person name="Kramer K.J."/>
            <person name="Arakane Y."/>
            <person name="Beeman R.W."/>
            <person name="Zhu Q."/>
            <person name="Hogenkamp D."/>
            <person name="Dixit R."/>
            <person name="Oppert B."/>
            <person name="Jiang H."/>
            <person name="Zou Z."/>
            <person name="Marshall J."/>
            <person name="Elpidina E."/>
            <person name="Vinokurov K."/>
            <person name="Oppert C."/>
            <person name="Zou Z."/>
            <person name="Evans J."/>
            <person name="Lu Z."/>
            <person name="Zhao P."/>
            <person name="Sumathipala N."/>
            <person name="Altincicek B."/>
            <person name="Vilcinskas A."/>
            <person name="Williams M."/>
            <person name="Hultmark D."/>
            <person name="Hetru C."/>
            <person name="Jiang H."/>
            <person name="Grimmelikhuijzen C.J."/>
            <person name="Hauser F."/>
            <person name="Cazzamali G."/>
            <person name="Williamson M."/>
            <person name="Park Y."/>
            <person name="Li B."/>
            <person name="Tanaka Y."/>
            <person name="Predel R."/>
            <person name="Neupert S."/>
            <person name="Schachtner J."/>
            <person name="Verleyen P."/>
            <person name="Raible F."/>
            <person name="Bork P."/>
            <person name="Friedrich M."/>
            <person name="Walden K.K."/>
            <person name="Robertson H.M."/>
            <person name="Angeli S."/>
            <person name="Foret S."/>
            <person name="Bucher G."/>
            <person name="Schuetz S."/>
            <person name="Maleszka R."/>
            <person name="Wimmer E.A."/>
            <person name="Beeman R.W."/>
            <person name="Lorenzen M."/>
            <person name="Tomoyasu Y."/>
            <person name="Miller S.C."/>
            <person name="Grossmann D."/>
            <person name="Bucher G."/>
        </authorList>
    </citation>
    <scope>NUCLEOTIDE SEQUENCE [LARGE SCALE GENOMIC DNA]</scope>
    <source>
        <strain evidence="1 2">Georgia GA2</strain>
    </source>
</reference>
<keyword evidence="2" id="KW-1185">Reference proteome</keyword>
<proteinExistence type="predicted"/>
<dbReference type="Proteomes" id="UP000007266">
    <property type="component" value="Linkage group 2"/>
</dbReference>
<evidence type="ECO:0000313" key="2">
    <source>
        <dbReference type="Proteomes" id="UP000007266"/>
    </source>
</evidence>
<gene>
    <name evidence="1" type="primary">AUGUSTUS-3.0.2_31014</name>
    <name evidence="1" type="ORF">TcasGA2_TC031014</name>
</gene>
<dbReference type="AlphaFoldDB" id="A0A139WNM1"/>
<dbReference type="InParanoid" id="A0A139WNM1"/>
<evidence type="ECO:0000313" key="1">
    <source>
        <dbReference type="EMBL" id="KYB29513.1"/>
    </source>
</evidence>
<reference evidence="1 2" key="2">
    <citation type="journal article" date="2010" name="Nucleic Acids Res.">
        <title>BeetleBase in 2010: revisions to provide comprehensive genomic information for Tribolium castaneum.</title>
        <authorList>
            <person name="Kim H.S."/>
            <person name="Murphy T."/>
            <person name="Xia J."/>
            <person name="Caragea D."/>
            <person name="Park Y."/>
            <person name="Beeman R.W."/>
            <person name="Lorenzen M.D."/>
            <person name="Butcher S."/>
            <person name="Manak J.R."/>
            <person name="Brown S.J."/>
        </authorList>
    </citation>
    <scope>GENOME REANNOTATION</scope>
    <source>
        <strain evidence="1 2">Georgia GA2</strain>
    </source>
</reference>
<accession>A0A139WNM1</accession>